<dbReference type="AlphaFoldDB" id="A0A6A5QHL9"/>
<feature type="region of interest" description="Disordered" evidence="1">
    <location>
        <begin position="53"/>
        <end position="72"/>
    </location>
</feature>
<dbReference type="EMBL" id="ML979137">
    <property type="protein sequence ID" value="KAF1914308.1"/>
    <property type="molecule type" value="Genomic_DNA"/>
</dbReference>
<protein>
    <submittedName>
        <fullName evidence="2">Uncharacterized protein</fullName>
    </submittedName>
</protein>
<feature type="compositionally biased region" description="Polar residues" evidence="1">
    <location>
        <begin position="315"/>
        <end position="327"/>
    </location>
</feature>
<dbReference type="Proteomes" id="UP000800096">
    <property type="component" value="Unassembled WGS sequence"/>
</dbReference>
<name>A0A6A5QHL9_AMPQU</name>
<gene>
    <name evidence="2" type="ORF">BDU57DRAFT_549510</name>
</gene>
<accession>A0A6A5QHL9</accession>
<evidence type="ECO:0000256" key="1">
    <source>
        <dbReference type="SAM" id="MobiDB-lite"/>
    </source>
</evidence>
<keyword evidence="3" id="KW-1185">Reference proteome</keyword>
<evidence type="ECO:0000313" key="2">
    <source>
        <dbReference type="EMBL" id="KAF1914308.1"/>
    </source>
</evidence>
<organism evidence="2 3">
    <name type="scientific">Ampelomyces quisqualis</name>
    <name type="common">Powdery mildew agent</name>
    <dbReference type="NCBI Taxonomy" id="50730"/>
    <lineage>
        <taxon>Eukaryota</taxon>
        <taxon>Fungi</taxon>
        <taxon>Dikarya</taxon>
        <taxon>Ascomycota</taxon>
        <taxon>Pezizomycotina</taxon>
        <taxon>Dothideomycetes</taxon>
        <taxon>Pleosporomycetidae</taxon>
        <taxon>Pleosporales</taxon>
        <taxon>Pleosporineae</taxon>
        <taxon>Phaeosphaeriaceae</taxon>
        <taxon>Ampelomyces</taxon>
    </lineage>
</organism>
<feature type="compositionally biased region" description="Polar residues" evidence="1">
    <location>
        <begin position="196"/>
        <end position="208"/>
    </location>
</feature>
<feature type="region of interest" description="Disordered" evidence="1">
    <location>
        <begin position="469"/>
        <end position="501"/>
    </location>
</feature>
<feature type="region of interest" description="Disordered" evidence="1">
    <location>
        <begin position="194"/>
        <end position="225"/>
    </location>
</feature>
<proteinExistence type="predicted"/>
<sequence>MAPQASPVQKLRADSIDEEDILQRARAREMLTAVEMLALDRVDFNGGSVSASKIGKLKAPPSSPSSEYSEQNDFPVDLAQETQQHRAQHLRNQSLHVTWAANDIERMAKEISDETIADVHLSLLGYWICERTAHYEMAKRFIRELSLDQGYNVNRIRNESLRNLLISTKGVRPKEAIDKLILLPLAMREQRERTMQGINPKSPVSSPIRNYPPDTPDRPEPLSVRSRHTGRSFATPTNAHRSISAPIANTAKLYTTPVDRNSTIYENTISHPLLAKTAGSNRASNGLADADDVFGIVEDGDARRSNTLTAMHMSNEGTNTPQASSARRSGAHPSHAHHNDSQYHDAFDTMHDYATSATTSILESASTADSNQHQSTRYAYTMPYPIDNTVDNYRGTAHLRTADLVRRAASMGCRPNRRAGQLHRPLPLRSYESEAHLHPTIGARGASTHARTLSAGNLIRSNRPAALGVERAQDNSNQPGLDRPRDSSTPGESESLFEPTQSSVATTLLNFPVPPMSNPVGLLPMHVSRATTARSSISSTNSAPPVGSLAAAIQSISYSANMVRNILHDTRARGEQLPSINWTNMSPFERSWRESNEELLVGIYGRVDTWLSTADVAFVDCVGTELAATGSHLVWELFREDEMF</sequence>
<dbReference type="OrthoDB" id="3678410at2759"/>
<feature type="region of interest" description="Disordered" evidence="1">
    <location>
        <begin position="312"/>
        <end position="342"/>
    </location>
</feature>
<reference evidence="2" key="1">
    <citation type="journal article" date="2020" name="Stud. Mycol.">
        <title>101 Dothideomycetes genomes: a test case for predicting lifestyles and emergence of pathogens.</title>
        <authorList>
            <person name="Haridas S."/>
            <person name="Albert R."/>
            <person name="Binder M."/>
            <person name="Bloem J."/>
            <person name="Labutti K."/>
            <person name="Salamov A."/>
            <person name="Andreopoulos B."/>
            <person name="Baker S."/>
            <person name="Barry K."/>
            <person name="Bills G."/>
            <person name="Bluhm B."/>
            <person name="Cannon C."/>
            <person name="Castanera R."/>
            <person name="Culley D."/>
            <person name="Daum C."/>
            <person name="Ezra D."/>
            <person name="Gonzalez J."/>
            <person name="Henrissat B."/>
            <person name="Kuo A."/>
            <person name="Liang C."/>
            <person name="Lipzen A."/>
            <person name="Lutzoni F."/>
            <person name="Magnuson J."/>
            <person name="Mondo S."/>
            <person name="Nolan M."/>
            <person name="Ohm R."/>
            <person name="Pangilinan J."/>
            <person name="Park H.-J."/>
            <person name="Ramirez L."/>
            <person name="Alfaro M."/>
            <person name="Sun H."/>
            <person name="Tritt A."/>
            <person name="Yoshinaga Y."/>
            <person name="Zwiers L.-H."/>
            <person name="Turgeon B."/>
            <person name="Goodwin S."/>
            <person name="Spatafora J."/>
            <person name="Crous P."/>
            <person name="Grigoriev I."/>
        </authorList>
    </citation>
    <scope>NUCLEOTIDE SEQUENCE</scope>
    <source>
        <strain evidence="2">HMLAC05119</strain>
    </source>
</reference>
<evidence type="ECO:0000313" key="3">
    <source>
        <dbReference type="Proteomes" id="UP000800096"/>
    </source>
</evidence>
<feature type="compositionally biased region" description="Polar residues" evidence="1">
    <location>
        <begin position="487"/>
        <end position="501"/>
    </location>
</feature>